<evidence type="ECO:0000313" key="5">
    <source>
        <dbReference type="Proteomes" id="UP000661280"/>
    </source>
</evidence>
<dbReference type="OrthoDB" id="4340785at2759"/>
<keyword evidence="5" id="KW-1185">Reference proteome</keyword>
<evidence type="ECO:0000313" key="3">
    <source>
        <dbReference type="EMBL" id="GAT29589.1"/>
    </source>
</evidence>
<protein>
    <submittedName>
        <fullName evidence="3">SNF2 family helicase/ATPase</fullName>
    </submittedName>
</protein>
<evidence type="ECO:0000313" key="4">
    <source>
        <dbReference type="Proteomes" id="UP000075230"/>
    </source>
</evidence>
<dbReference type="GeneID" id="64963549"/>
<reference evidence="3 4" key="1">
    <citation type="journal article" date="2016" name="DNA Res.">
        <title>Genome sequence of Aspergillus luchuensis NBRC 4314.</title>
        <authorList>
            <person name="Yamada O."/>
            <person name="Machida M."/>
            <person name="Hosoyama A."/>
            <person name="Goto M."/>
            <person name="Takahashi T."/>
            <person name="Futagami T."/>
            <person name="Yamagata Y."/>
            <person name="Takeuchi M."/>
            <person name="Kobayashi T."/>
            <person name="Koike H."/>
            <person name="Abe K."/>
            <person name="Asai K."/>
            <person name="Arita M."/>
            <person name="Fujita N."/>
            <person name="Fukuda K."/>
            <person name="Higa K."/>
            <person name="Horikawa H."/>
            <person name="Ishikawa T."/>
            <person name="Jinno K."/>
            <person name="Kato Y."/>
            <person name="Kirimura K."/>
            <person name="Mizutani O."/>
            <person name="Nakasone K."/>
            <person name="Sano M."/>
            <person name="Shiraishi Y."/>
            <person name="Tsukahara M."/>
            <person name="Gomi K."/>
        </authorList>
    </citation>
    <scope>NUCLEOTIDE SEQUENCE [LARGE SCALE GENOMIC DNA]</scope>
    <source>
        <strain evidence="3 4">RIB 2604</strain>
    </source>
</reference>
<dbReference type="EMBL" id="BCWF01000029">
    <property type="protein sequence ID" value="GAT29589.1"/>
    <property type="molecule type" value="Genomic_DNA"/>
</dbReference>
<dbReference type="RefSeq" id="XP_041545990.1">
    <property type="nucleotide sequence ID" value="XM_041692624.1"/>
</dbReference>
<organism evidence="3 4">
    <name type="scientific">Aspergillus kawachii</name>
    <name type="common">White koji mold</name>
    <name type="synonym">Aspergillus awamori var. kawachi</name>
    <dbReference type="NCBI Taxonomy" id="1069201"/>
    <lineage>
        <taxon>Eukaryota</taxon>
        <taxon>Fungi</taxon>
        <taxon>Dikarya</taxon>
        <taxon>Ascomycota</taxon>
        <taxon>Pezizomycotina</taxon>
        <taxon>Eurotiomycetes</taxon>
        <taxon>Eurotiomycetidae</taxon>
        <taxon>Eurotiales</taxon>
        <taxon>Aspergillaceae</taxon>
        <taxon>Aspergillus</taxon>
        <taxon>Aspergillus subgen. Circumdati</taxon>
    </lineage>
</organism>
<dbReference type="EMBL" id="AP024430">
    <property type="protein sequence ID" value="BCS02228.1"/>
    <property type="molecule type" value="Genomic_DNA"/>
</dbReference>
<accession>A0A146FWU5</accession>
<keyword evidence="3" id="KW-0347">Helicase</keyword>
<keyword evidence="3" id="KW-0067">ATP-binding</keyword>
<dbReference type="Proteomes" id="UP000661280">
    <property type="component" value="Chromosome 6"/>
</dbReference>
<keyword evidence="3" id="KW-0378">Hydrolase</keyword>
<keyword evidence="3" id="KW-0547">Nucleotide-binding</keyword>
<reference evidence="2" key="3">
    <citation type="submission" date="2021-01" db="EMBL/GenBank/DDBJ databases">
        <authorList>
            <consortium name="Aspergillus luchuensis mut. kawachii IFO 4304 genome sequencing consortium"/>
            <person name="Kazuki M."/>
            <person name="Futagami T."/>
        </authorList>
    </citation>
    <scope>NUCLEOTIDE SEQUENCE</scope>
    <source>
        <strain evidence="2">IFO 4308</strain>
    </source>
</reference>
<evidence type="ECO:0000313" key="2">
    <source>
        <dbReference type="EMBL" id="BCS02228.1"/>
    </source>
</evidence>
<dbReference type="Proteomes" id="UP000075230">
    <property type="component" value="Unassembled WGS sequence"/>
</dbReference>
<feature type="compositionally biased region" description="Basic and acidic residues" evidence="1">
    <location>
        <begin position="66"/>
        <end position="85"/>
    </location>
</feature>
<dbReference type="KEGG" id="aluc:AKAW2_60492A"/>
<evidence type="ECO:0000256" key="1">
    <source>
        <dbReference type="SAM" id="MobiDB-lite"/>
    </source>
</evidence>
<reference evidence="4" key="2">
    <citation type="submission" date="2016-02" db="EMBL/GenBank/DDBJ databases">
        <title>Genome sequencing of Aspergillus luchuensis NBRC 4314.</title>
        <authorList>
            <person name="Yamada O."/>
        </authorList>
    </citation>
    <scope>NUCLEOTIDE SEQUENCE [LARGE SCALE GENOMIC DNA]</scope>
    <source>
        <strain evidence="4">RIB 2604</strain>
    </source>
</reference>
<name>A0A146FWU5_ASPKA</name>
<feature type="region of interest" description="Disordered" evidence="1">
    <location>
        <begin position="27"/>
        <end position="85"/>
    </location>
</feature>
<reference evidence="2" key="4">
    <citation type="submission" date="2021-02" db="EMBL/GenBank/DDBJ databases">
        <title>Aspergillus luchuensis mut. kawachii IFO 4304 genome sequence.</title>
        <authorList>
            <person name="Mori K."/>
            <person name="Kadooka C."/>
            <person name="Goto M."/>
            <person name="Futagami T."/>
        </authorList>
    </citation>
    <scope>NUCLEOTIDE SEQUENCE</scope>
    <source>
        <strain evidence="2">IFO 4308</strain>
    </source>
</reference>
<proteinExistence type="predicted"/>
<dbReference type="AlphaFoldDB" id="A0A146FWU5"/>
<dbReference type="GO" id="GO:0004386">
    <property type="term" value="F:helicase activity"/>
    <property type="evidence" value="ECO:0007669"/>
    <property type="project" value="UniProtKB-KW"/>
</dbReference>
<gene>
    <name evidence="2" type="ORF">AKAW2_60492A</name>
    <name evidence="3" type="ORF">RIB2604_03001210</name>
</gene>
<sequence length="85" mass="9430">MSSGDNNAGRDEAAFRLNLSASQAEFMMEKGNSSGKKRGVSYEPSSMRIPNPREEEQLTQSTAAANERRPHVTETIADHYRESRG</sequence>